<evidence type="ECO:0000313" key="3">
    <source>
        <dbReference type="Proteomes" id="UP000176665"/>
    </source>
</evidence>
<feature type="region of interest" description="Disordered" evidence="1">
    <location>
        <begin position="99"/>
        <end position="119"/>
    </location>
</feature>
<protein>
    <submittedName>
        <fullName evidence="2">Uncharacterized protein</fullName>
    </submittedName>
</protein>
<dbReference type="EMBL" id="MFJA01000013">
    <property type="protein sequence ID" value="OGG03725.1"/>
    <property type="molecule type" value="Genomic_DNA"/>
</dbReference>
<sequence length="345" mass="37796">MKFIKALTFILIFLKSLIFTPFTHAQSISLSLSPPVTEVMIKPGVSVSQTYLLTNNGDDTILTFQILALDGNGIVIDDKEKIVPWLEIVSAQLISPSSLNQENPTKTPVSAAKGPSNSLPSPIQTDLAQKFQPPPPAPITEEIKNLPLDKPFLFKKSGQLKMLVKISPPIGTPQQDYYQSLAFSTAPISANISRSAIKQSLNSLILISVTDSGLPKQAKITIFNLPRIVDSFDGINIDLAVKNTGQTFFHINGQLLLKGLIGQAKFPIIPRIHLTGQEKEILIDSPNTKKISGFFLGKYTLKADFILDEGSLKVDGEKVFYALPWKMLSVLIAAAMLMKKRSSKK</sequence>
<proteinExistence type="predicted"/>
<evidence type="ECO:0000256" key="1">
    <source>
        <dbReference type="SAM" id="MobiDB-lite"/>
    </source>
</evidence>
<evidence type="ECO:0000313" key="2">
    <source>
        <dbReference type="EMBL" id="OGG03725.1"/>
    </source>
</evidence>
<dbReference type="AlphaFoldDB" id="A0A1F5YUD1"/>
<comment type="caution">
    <text evidence="2">The sequence shown here is derived from an EMBL/GenBank/DDBJ whole genome shotgun (WGS) entry which is preliminary data.</text>
</comment>
<feature type="compositionally biased region" description="Polar residues" evidence="1">
    <location>
        <begin position="99"/>
        <end position="108"/>
    </location>
</feature>
<dbReference type="Proteomes" id="UP000176665">
    <property type="component" value="Unassembled WGS sequence"/>
</dbReference>
<gene>
    <name evidence="2" type="ORF">A2W14_05030</name>
</gene>
<name>A0A1F5YUD1_9BACT</name>
<reference evidence="2 3" key="1">
    <citation type="journal article" date="2016" name="Nat. Commun.">
        <title>Thousands of microbial genomes shed light on interconnected biogeochemical processes in an aquifer system.</title>
        <authorList>
            <person name="Anantharaman K."/>
            <person name="Brown C.T."/>
            <person name="Hug L.A."/>
            <person name="Sharon I."/>
            <person name="Castelle C.J."/>
            <person name="Probst A.J."/>
            <person name="Thomas B.C."/>
            <person name="Singh A."/>
            <person name="Wilkins M.J."/>
            <person name="Karaoz U."/>
            <person name="Brodie E.L."/>
            <person name="Williams K.H."/>
            <person name="Hubbard S.S."/>
            <person name="Banfield J.F."/>
        </authorList>
    </citation>
    <scope>NUCLEOTIDE SEQUENCE [LARGE SCALE GENOMIC DNA]</scope>
</reference>
<accession>A0A1F5YUD1</accession>
<organism evidence="2 3">
    <name type="scientific">Candidatus Gottesmanbacteria bacterium RBG_16_37_8</name>
    <dbReference type="NCBI Taxonomy" id="1798371"/>
    <lineage>
        <taxon>Bacteria</taxon>
        <taxon>Candidatus Gottesmaniibacteriota</taxon>
    </lineage>
</organism>
<dbReference type="STRING" id="1798371.A2W14_05030"/>